<accession>A0A251S0I8</accession>
<name>A0A251S0I8_HELAN</name>
<evidence type="ECO:0000313" key="1">
    <source>
        <dbReference type="EMBL" id="OTF92210.1"/>
    </source>
</evidence>
<sequence>MANRKVITFRLSLRYTRVNNIHRRRSDITRRLSRFEDDTGSYRAVRSRCRICETPETTKAMTRNHLCFG</sequence>
<keyword evidence="2" id="KW-1185">Reference proteome</keyword>
<evidence type="ECO:0000313" key="2">
    <source>
        <dbReference type="Proteomes" id="UP000215914"/>
    </source>
</evidence>
<proteinExistence type="predicted"/>
<gene>
    <name evidence="1" type="ORF">HannXRQ_Chr16g0519361</name>
</gene>
<protein>
    <submittedName>
        <fullName evidence="1">Uncharacterized protein</fullName>
    </submittedName>
</protein>
<reference evidence="2" key="1">
    <citation type="journal article" date="2017" name="Nature">
        <title>The sunflower genome provides insights into oil metabolism, flowering and Asterid evolution.</title>
        <authorList>
            <person name="Badouin H."/>
            <person name="Gouzy J."/>
            <person name="Grassa C.J."/>
            <person name="Murat F."/>
            <person name="Staton S.E."/>
            <person name="Cottret L."/>
            <person name="Lelandais-Briere C."/>
            <person name="Owens G.L."/>
            <person name="Carrere S."/>
            <person name="Mayjonade B."/>
            <person name="Legrand L."/>
            <person name="Gill N."/>
            <person name="Kane N.C."/>
            <person name="Bowers J.E."/>
            <person name="Hubner S."/>
            <person name="Bellec A."/>
            <person name="Berard A."/>
            <person name="Berges H."/>
            <person name="Blanchet N."/>
            <person name="Boniface M.C."/>
            <person name="Brunel D."/>
            <person name="Catrice O."/>
            <person name="Chaidir N."/>
            <person name="Claudel C."/>
            <person name="Donnadieu C."/>
            <person name="Faraut T."/>
            <person name="Fievet G."/>
            <person name="Helmstetter N."/>
            <person name="King M."/>
            <person name="Knapp S.J."/>
            <person name="Lai Z."/>
            <person name="Le Paslier M.C."/>
            <person name="Lippi Y."/>
            <person name="Lorenzon L."/>
            <person name="Mandel J.R."/>
            <person name="Marage G."/>
            <person name="Marchand G."/>
            <person name="Marquand E."/>
            <person name="Bret-Mestries E."/>
            <person name="Morien E."/>
            <person name="Nambeesan S."/>
            <person name="Nguyen T."/>
            <person name="Pegot-Espagnet P."/>
            <person name="Pouilly N."/>
            <person name="Raftis F."/>
            <person name="Sallet E."/>
            <person name="Schiex T."/>
            <person name="Thomas J."/>
            <person name="Vandecasteele C."/>
            <person name="Vares D."/>
            <person name="Vear F."/>
            <person name="Vautrin S."/>
            <person name="Crespi M."/>
            <person name="Mangin B."/>
            <person name="Burke J.M."/>
            <person name="Salse J."/>
            <person name="Munos S."/>
            <person name="Vincourt P."/>
            <person name="Rieseberg L.H."/>
            <person name="Langlade N.B."/>
        </authorList>
    </citation>
    <scope>NUCLEOTIDE SEQUENCE [LARGE SCALE GENOMIC DNA]</scope>
    <source>
        <strain evidence="2">cv. SF193</strain>
    </source>
</reference>
<dbReference type="EMBL" id="CM007905">
    <property type="protein sequence ID" value="OTF92210.1"/>
    <property type="molecule type" value="Genomic_DNA"/>
</dbReference>
<dbReference type="InParanoid" id="A0A251S0I8"/>
<dbReference type="AlphaFoldDB" id="A0A251S0I8"/>
<organism evidence="1 2">
    <name type="scientific">Helianthus annuus</name>
    <name type="common">Common sunflower</name>
    <dbReference type="NCBI Taxonomy" id="4232"/>
    <lineage>
        <taxon>Eukaryota</taxon>
        <taxon>Viridiplantae</taxon>
        <taxon>Streptophyta</taxon>
        <taxon>Embryophyta</taxon>
        <taxon>Tracheophyta</taxon>
        <taxon>Spermatophyta</taxon>
        <taxon>Magnoliopsida</taxon>
        <taxon>eudicotyledons</taxon>
        <taxon>Gunneridae</taxon>
        <taxon>Pentapetalae</taxon>
        <taxon>asterids</taxon>
        <taxon>campanulids</taxon>
        <taxon>Asterales</taxon>
        <taxon>Asteraceae</taxon>
        <taxon>Asteroideae</taxon>
        <taxon>Heliantheae alliance</taxon>
        <taxon>Heliantheae</taxon>
        <taxon>Helianthus</taxon>
    </lineage>
</organism>
<dbReference type="Proteomes" id="UP000215914">
    <property type="component" value="Chromosome 16"/>
</dbReference>